<evidence type="ECO:0000313" key="2">
    <source>
        <dbReference type="EMBL" id="GKV07864.1"/>
    </source>
</evidence>
<feature type="compositionally biased region" description="Polar residues" evidence="1">
    <location>
        <begin position="146"/>
        <end position="155"/>
    </location>
</feature>
<keyword evidence="3" id="KW-1185">Reference proteome</keyword>
<evidence type="ECO:0000313" key="3">
    <source>
        <dbReference type="Proteomes" id="UP001054252"/>
    </source>
</evidence>
<dbReference type="PANTHER" id="PTHR34278">
    <property type="entry name" value="PROTEIN THI031, PUTATIVE-RELATED"/>
    <property type="match status" value="1"/>
</dbReference>
<feature type="compositionally biased region" description="Acidic residues" evidence="1">
    <location>
        <begin position="128"/>
        <end position="143"/>
    </location>
</feature>
<sequence length="206" mass="23361">MRREGRQHGMVRTYQILPVPLNPRSEPRFPRRLDSPPTAGLFTKVPAKPTNHSKFTGKCGQSRCLGCHMHPVCKSKDKTKGSHKLRSIDMLANYRMITWRIVDGRPGLNYSGFSATGILDYLANNHLDDDDDNDNDEMDDDDESNHVPQSDSSPENLPMIEEHVKEDEKRGNDGCVIDDDNMGFVDLGFELDQNEVEEGWYLVGEI</sequence>
<evidence type="ECO:0000256" key="1">
    <source>
        <dbReference type="SAM" id="MobiDB-lite"/>
    </source>
</evidence>
<dbReference type="EMBL" id="BPVZ01000028">
    <property type="protein sequence ID" value="GKV07864.1"/>
    <property type="molecule type" value="Genomic_DNA"/>
</dbReference>
<feature type="region of interest" description="Disordered" evidence="1">
    <location>
        <begin position="127"/>
        <end position="157"/>
    </location>
</feature>
<dbReference type="PANTHER" id="PTHR34278:SF1">
    <property type="entry name" value="PROTEIN THI031, PUTATIVE-RELATED"/>
    <property type="match status" value="1"/>
</dbReference>
<accession>A0AAV5IZU6</accession>
<comment type="caution">
    <text evidence="2">The sequence shown here is derived from an EMBL/GenBank/DDBJ whole genome shotgun (WGS) entry which is preliminary data.</text>
</comment>
<gene>
    <name evidence="2" type="ORF">SLEP1_g19574</name>
</gene>
<organism evidence="2 3">
    <name type="scientific">Rubroshorea leprosula</name>
    <dbReference type="NCBI Taxonomy" id="152421"/>
    <lineage>
        <taxon>Eukaryota</taxon>
        <taxon>Viridiplantae</taxon>
        <taxon>Streptophyta</taxon>
        <taxon>Embryophyta</taxon>
        <taxon>Tracheophyta</taxon>
        <taxon>Spermatophyta</taxon>
        <taxon>Magnoliopsida</taxon>
        <taxon>eudicotyledons</taxon>
        <taxon>Gunneridae</taxon>
        <taxon>Pentapetalae</taxon>
        <taxon>rosids</taxon>
        <taxon>malvids</taxon>
        <taxon>Malvales</taxon>
        <taxon>Dipterocarpaceae</taxon>
        <taxon>Rubroshorea</taxon>
    </lineage>
</organism>
<dbReference type="AlphaFoldDB" id="A0AAV5IZU6"/>
<protein>
    <submittedName>
        <fullName evidence="2">Uncharacterized protein</fullName>
    </submittedName>
</protein>
<dbReference type="Proteomes" id="UP001054252">
    <property type="component" value="Unassembled WGS sequence"/>
</dbReference>
<name>A0AAV5IZU6_9ROSI</name>
<reference evidence="2 3" key="1">
    <citation type="journal article" date="2021" name="Commun. Biol.">
        <title>The genome of Shorea leprosula (Dipterocarpaceae) highlights the ecological relevance of drought in aseasonal tropical rainforests.</title>
        <authorList>
            <person name="Ng K.K.S."/>
            <person name="Kobayashi M.J."/>
            <person name="Fawcett J.A."/>
            <person name="Hatakeyama M."/>
            <person name="Paape T."/>
            <person name="Ng C.H."/>
            <person name="Ang C.C."/>
            <person name="Tnah L.H."/>
            <person name="Lee C.T."/>
            <person name="Nishiyama T."/>
            <person name="Sese J."/>
            <person name="O'Brien M.J."/>
            <person name="Copetti D."/>
            <person name="Mohd Noor M.I."/>
            <person name="Ong R.C."/>
            <person name="Putra M."/>
            <person name="Sireger I.Z."/>
            <person name="Indrioko S."/>
            <person name="Kosugi Y."/>
            <person name="Izuno A."/>
            <person name="Isagi Y."/>
            <person name="Lee S.L."/>
            <person name="Shimizu K.K."/>
        </authorList>
    </citation>
    <scope>NUCLEOTIDE SEQUENCE [LARGE SCALE GENOMIC DNA]</scope>
    <source>
        <strain evidence="2">214</strain>
    </source>
</reference>
<proteinExistence type="predicted"/>